<dbReference type="RefSeq" id="WP_140457549.1">
    <property type="nucleotide sequence ID" value="NZ_BAABFI010000002.1"/>
</dbReference>
<keyword evidence="4" id="KW-1185">Reference proteome</keyword>
<dbReference type="EMBL" id="JACCBK010000001">
    <property type="protein sequence ID" value="NYD85803.1"/>
    <property type="molecule type" value="Genomic_DNA"/>
</dbReference>
<dbReference type="Proteomes" id="UP000577956">
    <property type="component" value="Unassembled WGS sequence"/>
</dbReference>
<evidence type="ECO:0000313" key="1">
    <source>
        <dbReference type="EMBL" id="GIG31191.1"/>
    </source>
</evidence>
<protein>
    <recommendedName>
        <fullName evidence="5">DUF4259 domain-containing protein</fullName>
    </recommendedName>
</protein>
<organism evidence="2 3">
    <name type="scientific">Cellulomonas oligotrophica</name>
    <dbReference type="NCBI Taxonomy" id="931536"/>
    <lineage>
        <taxon>Bacteria</taxon>
        <taxon>Bacillati</taxon>
        <taxon>Actinomycetota</taxon>
        <taxon>Actinomycetes</taxon>
        <taxon>Micrococcales</taxon>
        <taxon>Cellulomonadaceae</taxon>
        <taxon>Cellulomonas</taxon>
    </lineage>
</organism>
<dbReference type="AlphaFoldDB" id="A0A7Y9JWL8"/>
<evidence type="ECO:0000313" key="4">
    <source>
        <dbReference type="Proteomes" id="UP000618382"/>
    </source>
</evidence>
<dbReference type="InterPro" id="IPR025355">
    <property type="entry name" value="DUF4259"/>
</dbReference>
<reference evidence="2 3" key="1">
    <citation type="submission" date="2020-07" db="EMBL/GenBank/DDBJ databases">
        <title>Sequencing the genomes of 1000 actinobacteria strains.</title>
        <authorList>
            <person name="Klenk H.-P."/>
        </authorList>
    </citation>
    <scope>NUCLEOTIDE SEQUENCE [LARGE SCALE GENOMIC DNA]</scope>
    <source>
        <strain evidence="2 3">DSM 24482</strain>
    </source>
</reference>
<evidence type="ECO:0000313" key="2">
    <source>
        <dbReference type="EMBL" id="NYD85803.1"/>
    </source>
</evidence>
<comment type="caution">
    <text evidence="2">The sequence shown here is derived from an EMBL/GenBank/DDBJ whole genome shotgun (WGS) entry which is preliminary data.</text>
</comment>
<accession>A0A7Y9JWL8</accession>
<evidence type="ECO:0000313" key="3">
    <source>
        <dbReference type="Proteomes" id="UP000577956"/>
    </source>
</evidence>
<reference evidence="1 4" key="2">
    <citation type="submission" date="2021-01" db="EMBL/GenBank/DDBJ databases">
        <title>Whole genome shotgun sequence of Cellulomonas oligotrophica NBRC 109435.</title>
        <authorList>
            <person name="Komaki H."/>
            <person name="Tamura T."/>
        </authorList>
    </citation>
    <scope>NUCLEOTIDE SEQUENCE [LARGE SCALE GENOMIC DNA]</scope>
    <source>
        <strain evidence="1 4">NBRC 109435</strain>
    </source>
</reference>
<dbReference type="Proteomes" id="UP000618382">
    <property type="component" value="Unassembled WGS sequence"/>
</dbReference>
<gene>
    <name evidence="2" type="ORF">BKA21_001352</name>
    <name evidence="1" type="ORF">Col01nite_03500</name>
</gene>
<dbReference type="Pfam" id="PF14078">
    <property type="entry name" value="DUF4259"/>
    <property type="match status" value="1"/>
</dbReference>
<proteinExistence type="predicted"/>
<evidence type="ECO:0008006" key="5">
    <source>
        <dbReference type="Google" id="ProtNLM"/>
    </source>
</evidence>
<sequence>MGAWGAGPWENDGALDLLAEVGDGGLVVEDLAWAFEDEYLEVDGGQIALALVDLALAVRGLRPVPGDLDLDRVAPAFTPEVVAWVAEQADRALAGPETSEAYELWEEAGSLDEWRLPAVAALAELRASSPTP</sequence>
<name>A0A7Y9JWL8_9CELL</name>
<dbReference type="EMBL" id="BONN01000001">
    <property type="protein sequence ID" value="GIG31191.1"/>
    <property type="molecule type" value="Genomic_DNA"/>
</dbReference>